<evidence type="ECO:0000313" key="2">
    <source>
        <dbReference type="EMBL" id="OQD52018.1"/>
    </source>
</evidence>
<dbReference type="EMBL" id="MPOH02000023">
    <property type="protein sequence ID" value="OQD52018.1"/>
    <property type="molecule type" value="Genomic_DNA"/>
</dbReference>
<protein>
    <submittedName>
        <fullName evidence="2">Metallophosphoesterase</fullName>
    </submittedName>
</protein>
<dbReference type="SMART" id="SM00706">
    <property type="entry name" value="TECPR"/>
    <property type="match status" value="4"/>
</dbReference>
<dbReference type="Proteomes" id="UP000184286">
    <property type="component" value="Unassembled WGS sequence"/>
</dbReference>
<dbReference type="SUPFAM" id="SSF89372">
    <property type="entry name" value="Fucose-specific lectin"/>
    <property type="match status" value="1"/>
</dbReference>
<dbReference type="NCBIfam" id="TIGR03767">
    <property type="entry name" value="P_acnes_RR"/>
    <property type="match status" value="1"/>
</dbReference>
<dbReference type="STRING" id="114686.BM536_036905"/>
<proteinExistence type="predicted"/>
<name>A0A1V6MI40_9ACTN</name>
<gene>
    <name evidence="2" type="ORF">BM536_036905</name>
</gene>
<dbReference type="SUPFAM" id="SSF56300">
    <property type="entry name" value="Metallo-dependent phosphatases"/>
    <property type="match status" value="1"/>
</dbReference>
<sequence length="826" mass="91017">MAAPAEPHIVRAVFSSRRSTTSGKRPLIAFGQMSDLHIIDDQSPMRVEFLDPYADAGPPHFASYPTGGSYRPQEMLSTHMTDALCRALKNISLSAPATGLPMSFTLVTGDMIDNCQLNETRWYIDLLDGQQVTPNSGGVLDESVSGGNIGMDKRYYHPSSKKFEEEHNGLDRYFDRGFPDLPRLVTNARRTFQATGLGMPWYAAYGNHDASIQGNIGQQAWWGNEVEWFDGRNLKEIATGDMKPADFGGGRPPDNLYDADFTSFLDLWPAFTRVGVSPDWMRKPISRQEFIQQHFNTHGLPAGHGFSRDSSNAYYEIPTGEDDLFRFLALDTTKPEGYGADGSVSSAQMTWLHQRLRAHSTTYMTIQWDLSNPFRKVVQRNVVDKMFVIYCHHTLDSIDNGTDLKNLLLSYPNVIMLVNGHTHRNKINAWGRGLDHLMGPGGFYEVTTASHIDWPIQNRVVEVAEAAGVLSIYTTMIDADAPLDHEMDTGSPARLAALGRELAGNDIHADLTRTGFAADRNAELLMPTPFPLTQYGSPVAAARNKEGNIDFFATNTANEVLRARKSSSGMTPWAKFDGSLVSVAATTSPAERVHLFGINHLGEIYTRRQNDANVWSAWSPLDGQLSSIAAARNGDGSGTDTDGRIQIFGTNTKGQIWHRSQVSASSTDWSPWASLDGELCQVACTNLADGRIVLFGINAAGTVWHRWQQGGSWSAWAEIPGIQLDSISAARNADGRLEVFGTDRAGDAYHAWHISPTTTEWSSWAKFTGVEPLSHIAATMQSNGLIQLVASNRWRREVGGYSVKVLSRTQLAGGGWNDWVALADPR</sequence>
<evidence type="ECO:0000259" key="1">
    <source>
        <dbReference type="Pfam" id="PF26607"/>
    </source>
</evidence>
<comment type="caution">
    <text evidence="2">The sequence shown here is derived from an EMBL/GenBank/DDBJ whole genome shotgun (WGS) entry which is preliminary data.</text>
</comment>
<evidence type="ECO:0000313" key="3">
    <source>
        <dbReference type="Proteomes" id="UP000184286"/>
    </source>
</evidence>
<dbReference type="Gene3D" id="2.120.10.70">
    <property type="entry name" value="Fucose-specific lectin"/>
    <property type="match status" value="1"/>
</dbReference>
<dbReference type="InterPro" id="IPR058502">
    <property type="entry name" value="PLL-like_beta-prop"/>
</dbReference>
<feature type="domain" description="PLL-like beta propeller" evidence="1">
    <location>
        <begin position="610"/>
        <end position="790"/>
    </location>
</feature>
<dbReference type="Gene3D" id="3.60.21.10">
    <property type="match status" value="1"/>
</dbReference>
<dbReference type="InterPro" id="IPR022506">
    <property type="entry name" value="Metallophosphoesterase_PPA1498"/>
</dbReference>
<organism evidence="2 3">
    <name type="scientific">Streptomyces phaeoluteigriseus</name>
    <dbReference type="NCBI Taxonomy" id="114686"/>
    <lineage>
        <taxon>Bacteria</taxon>
        <taxon>Bacillati</taxon>
        <taxon>Actinomycetota</taxon>
        <taxon>Actinomycetes</taxon>
        <taxon>Kitasatosporales</taxon>
        <taxon>Streptomycetaceae</taxon>
        <taxon>Streptomyces</taxon>
        <taxon>Streptomyces aurantiacus group</taxon>
    </lineage>
</organism>
<dbReference type="AlphaFoldDB" id="A0A1V6MI40"/>
<reference evidence="3" key="1">
    <citation type="submission" date="2016-11" db="EMBL/GenBank/DDBJ databases">
        <authorList>
            <person name="Schniete J.K."/>
            <person name="Salih T."/>
            <person name="Algora Gallardo L."/>
            <person name="Martinez Fernandez S."/>
            <person name="Herron P.R."/>
        </authorList>
    </citation>
    <scope>NUCLEOTIDE SEQUENCE [LARGE SCALE GENOMIC DNA]</scope>
    <source>
        <strain evidence="3">DSM 41896</strain>
    </source>
</reference>
<accession>A0A1V6MI40</accession>
<reference evidence="2 3" key="2">
    <citation type="submission" date="2017-02" db="EMBL/GenBank/DDBJ databases">
        <title>Draft genome sequence of Streptomyces phaeoluteigriseus type strain DSM41896.</title>
        <authorList>
            <person name="Salih T.S."/>
            <person name="Algora Gallardo L."/>
            <person name="Melo Santos T."/>
            <person name="Filgueira Martinez S."/>
            <person name="Herron P.R."/>
        </authorList>
    </citation>
    <scope>NUCLEOTIDE SEQUENCE [LARGE SCALE GENOMIC DNA]</scope>
    <source>
        <strain evidence="2 3">DSM 41896</strain>
    </source>
</reference>
<dbReference type="InterPro" id="IPR029052">
    <property type="entry name" value="Metallo-depent_PP-like"/>
</dbReference>
<dbReference type="Pfam" id="PF26607">
    <property type="entry name" value="DUF8189"/>
    <property type="match status" value="1"/>
</dbReference>
<dbReference type="InterPro" id="IPR006624">
    <property type="entry name" value="Beta-propeller_rpt_TECPR"/>
</dbReference>